<name>A0A328C9I5_9DELT</name>
<evidence type="ECO:0000256" key="1">
    <source>
        <dbReference type="SAM" id="SignalP"/>
    </source>
</evidence>
<reference evidence="2 3" key="1">
    <citation type="submission" date="2018-05" db="EMBL/GenBank/DDBJ databases">
        <title>Lujinxingia marina gen. nov. sp. nov., a new facultative anaerobic member of the class Deltaproteobacteria, and proposal of Lujinxingaceae fam. nov.</title>
        <authorList>
            <person name="Li C.-M."/>
        </authorList>
    </citation>
    <scope>NUCLEOTIDE SEQUENCE [LARGE SCALE GENOMIC DNA]</scope>
    <source>
        <strain evidence="2 3">B210</strain>
    </source>
</reference>
<comment type="caution">
    <text evidence="2">The sequence shown here is derived from an EMBL/GenBank/DDBJ whole genome shotgun (WGS) entry which is preliminary data.</text>
</comment>
<dbReference type="EMBL" id="QHKO01000002">
    <property type="protein sequence ID" value="RAL23654.1"/>
    <property type="molecule type" value="Genomic_DNA"/>
</dbReference>
<accession>A0A328C9I5</accession>
<evidence type="ECO:0000313" key="3">
    <source>
        <dbReference type="Proteomes" id="UP000249169"/>
    </source>
</evidence>
<sequence length="730" mass="78803">MRRPNRPLLMVVLALLMVPAMNAWAQSGDVATHSSALELPRADELMRVMERVRSRTRSPLWRCAPQDETSCTCVGIESSDWKIQLLDVRHRPESVSIAEVRALGRDQAWVAQEVVFGDHDTITLHDLRWQGLDHPNILHASRAVAQGGSGELILEDVRWHRNPDAPPLLRAPHCQNDDALTSLTSLEDGRAGLRLARARYFPGAGWTLQDARLGAFLKLGGDLAVNRRTSGVLPPTLRVGSSGAQVELGVASGRYPLLARVTLDDKRRAAAGLSYLTQPATCAGERCAQQAFGLDFGVTTAGAMALGADGALSLGGERNHLALRLEQHTLWGSNDAALWEGRRLEQGALLRDWRVQRAGASLGSEALSLQISAAHADLPYIEPTGASVPPGASELRVNFGGAVSLGSALADLRLTHLELNSTEFSGRLGLARFNVHRVFGNAGRLFVRPGLHAALGWWRGAGASDAADVVHHGGGASARVMIDAGLALRAQLGALSHAFSPRLLAGRQLHVGGGAPDPTNVLDLTPVLRGAPAGNFNFAGPRIEQALDFDPGWRLEVPLSVIWFDEGAGRAWQPMYQGAVKLSGLLPRPLSVRLAAHCVVECSDPSLSARVDVTWFGPLRSRHVLERGPTHHLAGPLLGERLRSDLWAGWHPSSNNGAESTLFHTSAFFASWERWAAEMRLYGDVQLPAESGGELHLRYGWPELGWAFSLRAATWPATGRWASYLGVSLL</sequence>
<protein>
    <recommendedName>
        <fullName evidence="4">Haemolysin activator HlyB C-terminal domain-containing protein</fullName>
    </recommendedName>
</protein>
<evidence type="ECO:0008006" key="4">
    <source>
        <dbReference type="Google" id="ProtNLM"/>
    </source>
</evidence>
<keyword evidence="1" id="KW-0732">Signal</keyword>
<evidence type="ECO:0000313" key="2">
    <source>
        <dbReference type="EMBL" id="RAL23654.1"/>
    </source>
</evidence>
<dbReference type="OrthoDB" id="5481777at2"/>
<dbReference type="RefSeq" id="WP_111728912.1">
    <property type="nucleotide sequence ID" value="NZ_QHKO01000002.1"/>
</dbReference>
<organism evidence="2 3">
    <name type="scientific">Lujinxingia litoralis</name>
    <dbReference type="NCBI Taxonomy" id="2211119"/>
    <lineage>
        <taxon>Bacteria</taxon>
        <taxon>Deltaproteobacteria</taxon>
        <taxon>Bradymonadales</taxon>
        <taxon>Lujinxingiaceae</taxon>
        <taxon>Lujinxingia</taxon>
    </lineage>
</organism>
<dbReference type="Proteomes" id="UP000249169">
    <property type="component" value="Unassembled WGS sequence"/>
</dbReference>
<keyword evidence="3" id="KW-1185">Reference proteome</keyword>
<feature type="signal peptide" evidence="1">
    <location>
        <begin position="1"/>
        <end position="25"/>
    </location>
</feature>
<dbReference type="AlphaFoldDB" id="A0A328C9I5"/>
<gene>
    <name evidence="2" type="ORF">DL240_05705</name>
</gene>
<proteinExistence type="predicted"/>
<feature type="chain" id="PRO_5016259826" description="Haemolysin activator HlyB C-terminal domain-containing protein" evidence="1">
    <location>
        <begin position="26"/>
        <end position="730"/>
    </location>
</feature>